<sequence>MAAQQDPRLELAVRHLGPVTIQRYPSLPPHLLLLTDTSGTGYVVKQHRDPDRFAQEAHAYTAWIPQLGDRAPQLIVIDPAASLLLLTLLPGRSAAILPPGSAAEQHAHRAAGLTLRLCSIRSRRRTTAQPAPSTWDGGCARGPTAPTPQT</sequence>
<keyword evidence="3" id="KW-1185">Reference proteome</keyword>
<name>A0A8J3TX11_9ACTN</name>
<dbReference type="EMBL" id="BOOO01000053">
    <property type="protein sequence ID" value="GII34628.1"/>
    <property type="molecule type" value="Genomic_DNA"/>
</dbReference>
<evidence type="ECO:0000313" key="2">
    <source>
        <dbReference type="EMBL" id="GII34628.1"/>
    </source>
</evidence>
<protein>
    <submittedName>
        <fullName evidence="2">Uncharacterized protein</fullName>
    </submittedName>
</protein>
<evidence type="ECO:0000313" key="3">
    <source>
        <dbReference type="Proteomes" id="UP000650628"/>
    </source>
</evidence>
<dbReference type="InterPro" id="IPR011009">
    <property type="entry name" value="Kinase-like_dom_sf"/>
</dbReference>
<gene>
    <name evidence="2" type="ORF">Pmi06nite_80700</name>
</gene>
<evidence type="ECO:0000256" key="1">
    <source>
        <dbReference type="SAM" id="MobiDB-lite"/>
    </source>
</evidence>
<feature type="region of interest" description="Disordered" evidence="1">
    <location>
        <begin position="125"/>
        <end position="150"/>
    </location>
</feature>
<accession>A0A8J3TX11</accession>
<dbReference type="Proteomes" id="UP000650628">
    <property type="component" value="Unassembled WGS sequence"/>
</dbReference>
<dbReference type="RefSeq" id="WP_203958414.1">
    <property type="nucleotide sequence ID" value="NZ_BOOO01000053.1"/>
</dbReference>
<dbReference type="AlphaFoldDB" id="A0A8J3TX11"/>
<reference evidence="2 3" key="1">
    <citation type="submission" date="2021-01" db="EMBL/GenBank/DDBJ databases">
        <title>Whole genome shotgun sequence of Planotetraspora mira NBRC 15435.</title>
        <authorList>
            <person name="Komaki H."/>
            <person name="Tamura T."/>
        </authorList>
    </citation>
    <scope>NUCLEOTIDE SEQUENCE [LARGE SCALE GENOMIC DNA]</scope>
    <source>
        <strain evidence="2 3">NBRC 15435</strain>
    </source>
</reference>
<comment type="caution">
    <text evidence="2">The sequence shown here is derived from an EMBL/GenBank/DDBJ whole genome shotgun (WGS) entry which is preliminary data.</text>
</comment>
<dbReference type="SUPFAM" id="SSF56112">
    <property type="entry name" value="Protein kinase-like (PK-like)"/>
    <property type="match status" value="1"/>
</dbReference>
<organism evidence="2 3">
    <name type="scientific">Planotetraspora mira</name>
    <dbReference type="NCBI Taxonomy" id="58121"/>
    <lineage>
        <taxon>Bacteria</taxon>
        <taxon>Bacillati</taxon>
        <taxon>Actinomycetota</taxon>
        <taxon>Actinomycetes</taxon>
        <taxon>Streptosporangiales</taxon>
        <taxon>Streptosporangiaceae</taxon>
        <taxon>Planotetraspora</taxon>
    </lineage>
</organism>
<proteinExistence type="predicted"/>